<evidence type="ECO:0000256" key="1">
    <source>
        <dbReference type="SAM" id="Phobius"/>
    </source>
</evidence>
<keyword evidence="1" id="KW-0812">Transmembrane</keyword>
<sequence>MLLNIPMLKLKEKVTIFFVILFIFAGIYFYLNHLQQNYDSAQWSGERCLSELTSIKYQLNVVTEYKNRIDKLLTETQKAHDAEKERYKDVMDSCVAMKQQTAICQSQFEDLQIECKKVREDYNKAVKDLEKLKAPG</sequence>
<dbReference type="OrthoDB" id="6288648at2759"/>
<gene>
    <name evidence="2" type="primary">HaOG205348</name>
    <name evidence="2" type="ORF">B5X24_HaOG205348</name>
</gene>
<proteinExistence type="predicted"/>
<evidence type="ECO:0000313" key="3">
    <source>
        <dbReference type="Proteomes" id="UP000249218"/>
    </source>
</evidence>
<name>A0A2W1BTD8_HELAM</name>
<reference evidence="2 3" key="1">
    <citation type="journal article" date="2017" name="BMC Biol.">
        <title>Genomic innovations, transcriptional plasticity and gene loss underlying the evolution and divergence of two highly polyphagous and invasive Helicoverpa pest species.</title>
        <authorList>
            <person name="Pearce S.L."/>
            <person name="Clarke D.F."/>
            <person name="East P.D."/>
            <person name="Elfekih S."/>
            <person name="Gordon K.H."/>
            <person name="Jermiin L.S."/>
            <person name="McGaughran A."/>
            <person name="Oakeshott J.G."/>
            <person name="Papanikolaou A."/>
            <person name="Perera O.P."/>
            <person name="Rane R.V."/>
            <person name="Richards S."/>
            <person name="Tay W.T."/>
            <person name="Walsh T.K."/>
            <person name="Anderson A."/>
            <person name="Anderson C.J."/>
            <person name="Asgari S."/>
            <person name="Board P.G."/>
            <person name="Bretschneider A."/>
            <person name="Campbell P.M."/>
            <person name="Chertemps T."/>
            <person name="Christeller J.T."/>
            <person name="Coppin C.W."/>
            <person name="Downes S.J."/>
            <person name="Duan G."/>
            <person name="Farnsworth C.A."/>
            <person name="Good R.T."/>
            <person name="Han L.B."/>
            <person name="Han Y.C."/>
            <person name="Hatje K."/>
            <person name="Horne I."/>
            <person name="Huang Y.P."/>
            <person name="Hughes D.S."/>
            <person name="Jacquin-Joly E."/>
            <person name="James W."/>
            <person name="Jhangiani S."/>
            <person name="Kollmar M."/>
            <person name="Kuwar S.S."/>
            <person name="Li S."/>
            <person name="Liu N.Y."/>
            <person name="Maibeche M.T."/>
            <person name="Miller J.R."/>
            <person name="Montagne N."/>
            <person name="Perry T."/>
            <person name="Qu J."/>
            <person name="Song S.V."/>
            <person name="Sutton G.G."/>
            <person name="Vogel H."/>
            <person name="Walenz B.P."/>
            <person name="Xu W."/>
            <person name="Zhang H.J."/>
            <person name="Zou Z."/>
            <person name="Batterham P."/>
            <person name="Edwards O.R."/>
            <person name="Feyereisen R."/>
            <person name="Gibbs R.A."/>
            <person name="Heckel D.G."/>
            <person name="McGrath A."/>
            <person name="Robin C."/>
            <person name="Scherer S.E."/>
            <person name="Worley K.C."/>
            <person name="Wu Y.D."/>
        </authorList>
    </citation>
    <scope>NUCLEOTIDE SEQUENCE [LARGE SCALE GENOMIC DNA]</scope>
    <source>
        <strain evidence="2">Harm_GR_Male_#8</strain>
        <tissue evidence="2">Whole organism</tissue>
    </source>
</reference>
<keyword evidence="3" id="KW-1185">Reference proteome</keyword>
<keyword evidence="1" id="KW-1133">Transmembrane helix</keyword>
<evidence type="ECO:0000313" key="2">
    <source>
        <dbReference type="EMBL" id="PZC75896.1"/>
    </source>
</evidence>
<dbReference type="Proteomes" id="UP000249218">
    <property type="component" value="Unassembled WGS sequence"/>
</dbReference>
<dbReference type="AlphaFoldDB" id="A0A2W1BTD8"/>
<protein>
    <submittedName>
        <fullName evidence="2">Uncharacterized protein</fullName>
    </submittedName>
</protein>
<feature type="transmembrane region" description="Helical" evidence="1">
    <location>
        <begin position="12"/>
        <end position="31"/>
    </location>
</feature>
<dbReference type="EMBL" id="KZ149977">
    <property type="protein sequence ID" value="PZC75896.1"/>
    <property type="molecule type" value="Genomic_DNA"/>
</dbReference>
<accession>A0A2W1BTD8</accession>
<organism evidence="2 3">
    <name type="scientific">Helicoverpa armigera</name>
    <name type="common">Cotton bollworm</name>
    <name type="synonym">Heliothis armigera</name>
    <dbReference type="NCBI Taxonomy" id="29058"/>
    <lineage>
        <taxon>Eukaryota</taxon>
        <taxon>Metazoa</taxon>
        <taxon>Ecdysozoa</taxon>
        <taxon>Arthropoda</taxon>
        <taxon>Hexapoda</taxon>
        <taxon>Insecta</taxon>
        <taxon>Pterygota</taxon>
        <taxon>Neoptera</taxon>
        <taxon>Endopterygota</taxon>
        <taxon>Lepidoptera</taxon>
        <taxon>Glossata</taxon>
        <taxon>Ditrysia</taxon>
        <taxon>Noctuoidea</taxon>
        <taxon>Noctuidae</taxon>
        <taxon>Heliothinae</taxon>
        <taxon>Helicoverpa</taxon>
    </lineage>
</organism>
<keyword evidence="1" id="KW-0472">Membrane</keyword>